<gene>
    <name evidence="1" type="primary">Vigan.01G504900</name>
    <name evidence="1" type="ORF">VIGAN_01504900</name>
</gene>
<dbReference type="EMBL" id="AP015034">
    <property type="protein sequence ID" value="BAT76974.1"/>
    <property type="molecule type" value="Genomic_DNA"/>
</dbReference>
<accession>A0A0S3R924</accession>
<name>A0A0S3R924_PHAAN</name>
<protein>
    <submittedName>
        <fullName evidence="1">Uncharacterized protein</fullName>
    </submittedName>
</protein>
<evidence type="ECO:0000313" key="2">
    <source>
        <dbReference type="Proteomes" id="UP000291084"/>
    </source>
</evidence>
<keyword evidence="2" id="KW-1185">Reference proteome</keyword>
<dbReference type="AlphaFoldDB" id="A0A0S3R924"/>
<evidence type="ECO:0000313" key="1">
    <source>
        <dbReference type="EMBL" id="BAT76974.1"/>
    </source>
</evidence>
<sequence length="84" mass="9759">MWKFINELNSISKFSCSSDFFICCPILTIGNIFFNATSKKDWFLADKAYFLSDPFQLKFSKVDAVNENFTGFRIIKSFNQTNNC</sequence>
<reference evidence="1 2" key="1">
    <citation type="journal article" date="2015" name="Sci. Rep.">
        <title>The power of single molecule real-time sequencing technology in the de novo assembly of a eukaryotic genome.</title>
        <authorList>
            <person name="Sakai H."/>
            <person name="Naito K."/>
            <person name="Ogiso-Tanaka E."/>
            <person name="Takahashi Y."/>
            <person name="Iseki K."/>
            <person name="Muto C."/>
            <person name="Satou K."/>
            <person name="Teruya K."/>
            <person name="Shiroma A."/>
            <person name="Shimoji M."/>
            <person name="Hirano T."/>
            <person name="Itoh T."/>
            <person name="Kaga A."/>
            <person name="Tomooka N."/>
        </authorList>
    </citation>
    <scope>NUCLEOTIDE SEQUENCE [LARGE SCALE GENOMIC DNA]</scope>
    <source>
        <strain evidence="2">cv. Shumari</strain>
    </source>
</reference>
<organism evidence="1 2">
    <name type="scientific">Vigna angularis var. angularis</name>
    <dbReference type="NCBI Taxonomy" id="157739"/>
    <lineage>
        <taxon>Eukaryota</taxon>
        <taxon>Viridiplantae</taxon>
        <taxon>Streptophyta</taxon>
        <taxon>Embryophyta</taxon>
        <taxon>Tracheophyta</taxon>
        <taxon>Spermatophyta</taxon>
        <taxon>Magnoliopsida</taxon>
        <taxon>eudicotyledons</taxon>
        <taxon>Gunneridae</taxon>
        <taxon>Pentapetalae</taxon>
        <taxon>rosids</taxon>
        <taxon>fabids</taxon>
        <taxon>Fabales</taxon>
        <taxon>Fabaceae</taxon>
        <taxon>Papilionoideae</taxon>
        <taxon>50 kb inversion clade</taxon>
        <taxon>NPAAA clade</taxon>
        <taxon>indigoferoid/millettioid clade</taxon>
        <taxon>Phaseoleae</taxon>
        <taxon>Vigna</taxon>
    </lineage>
</organism>
<proteinExistence type="predicted"/>
<dbReference type="Proteomes" id="UP000291084">
    <property type="component" value="Chromosome 1"/>
</dbReference>